<feature type="transmembrane region" description="Helical" evidence="6">
    <location>
        <begin position="603"/>
        <end position="624"/>
    </location>
</feature>
<evidence type="ECO:0000256" key="6">
    <source>
        <dbReference type="SAM" id="Phobius"/>
    </source>
</evidence>
<dbReference type="Gene3D" id="3.40.50.410">
    <property type="entry name" value="von Willebrand factor, type A domain"/>
    <property type="match status" value="1"/>
</dbReference>
<dbReference type="Pfam" id="PF00482">
    <property type="entry name" value="T2SSF"/>
    <property type="match status" value="1"/>
</dbReference>
<dbReference type="SMART" id="SM00327">
    <property type="entry name" value="VWA"/>
    <property type="match status" value="1"/>
</dbReference>
<keyword evidence="3 6" id="KW-0812">Transmembrane</keyword>
<evidence type="ECO:0000256" key="5">
    <source>
        <dbReference type="ARBA" id="ARBA00023136"/>
    </source>
</evidence>
<dbReference type="PANTHER" id="PTHR35007:SF1">
    <property type="entry name" value="PILUS ASSEMBLY PROTEIN"/>
    <property type="match status" value="1"/>
</dbReference>
<evidence type="ECO:0000259" key="8">
    <source>
        <dbReference type="PROSITE" id="PS50234"/>
    </source>
</evidence>
<evidence type="ECO:0000313" key="10">
    <source>
        <dbReference type="Proteomes" id="UP000297496"/>
    </source>
</evidence>
<feature type="transmembrane region" description="Helical" evidence="6">
    <location>
        <begin position="419"/>
        <end position="445"/>
    </location>
</feature>
<feature type="transmembrane region" description="Helical" evidence="6">
    <location>
        <begin position="314"/>
        <end position="337"/>
    </location>
</feature>
<evidence type="ECO:0000256" key="2">
    <source>
        <dbReference type="ARBA" id="ARBA00022475"/>
    </source>
</evidence>
<protein>
    <submittedName>
        <fullName evidence="9">VWA domain-containing protein</fullName>
    </submittedName>
</protein>
<dbReference type="CDD" id="cd00198">
    <property type="entry name" value="vWFA"/>
    <property type="match status" value="1"/>
</dbReference>
<sequence length="631" mass="65083">MSTLVGRIAAGAAAGVALLLATPLPSHAADEITIDHVAVTEGTVDLLLSVDRLPGGPDVDADAVEVAVEGRAVASTVKAVAAGDIDRSTMLVLDASNSMQRGGKFDAARAAVDAYLSAAPEDVRIGLVAFAGKVSTTIDPTTDHAAVEDALAGISLKRGTSVYDGIDAGMAALGTDGSRSILVLSDGADTGSTTTLEVLSRQAADAGVVIDVVSLASADRAAELAGLADATQGAVIPADPAALATVFSQQADALSQQLLITFEPPADVTADATVDVSVTSQGETYNDSALMTLPDNGTQLDVVESGEALISRPVMLMGALALALGLGGILVTVLVGATDGRSSTERRLDNYFGEDGKSGGHRGSAARTDIKGSAVAVADKVVTADLETRISQRLTGAGSALTAAEWLLLHAGVAVGGAVVGFLMGGGALAVLGLVLGAVLPWIYLRFRHKRRLNKFNANLAQSLGLMAGGLQAGLSLPQAVDTVVREGNEPIAGEFKRALIEQRLGIDITDAMEGIGQRMESQDFTWVVMAIRIQREVGGNLAEILHTVSDTLREREYLRRQVKALSAEGRMSAWILGALPVGMFGYMLMANRKYVEPLYTTGIGWAMLAAATVLLSVGSFFMAKLAKVEV</sequence>
<feature type="chain" id="PRO_5021402056" evidence="7">
    <location>
        <begin position="29"/>
        <end position="631"/>
    </location>
</feature>
<keyword evidence="4 6" id="KW-1133">Transmembrane helix</keyword>
<dbReference type="GO" id="GO:0005886">
    <property type="term" value="C:plasma membrane"/>
    <property type="evidence" value="ECO:0007669"/>
    <property type="project" value="UniProtKB-SubCell"/>
</dbReference>
<evidence type="ECO:0000256" key="3">
    <source>
        <dbReference type="ARBA" id="ARBA00022692"/>
    </source>
</evidence>
<dbReference type="RefSeq" id="WP_135840660.1">
    <property type="nucleotide sequence ID" value="NZ_SRRO01000001.1"/>
</dbReference>
<keyword evidence="2" id="KW-1003">Cell membrane</keyword>
<dbReference type="SUPFAM" id="SSF53300">
    <property type="entry name" value="vWA-like"/>
    <property type="match status" value="1"/>
</dbReference>
<dbReference type="Pfam" id="PF13519">
    <property type="entry name" value="VWA_2"/>
    <property type="match status" value="1"/>
</dbReference>
<dbReference type="InterPro" id="IPR018076">
    <property type="entry name" value="T2SS_GspF_dom"/>
</dbReference>
<dbReference type="AlphaFoldDB" id="A0A4Z1CHI1"/>
<dbReference type="OrthoDB" id="597333at2"/>
<keyword evidence="7" id="KW-0732">Signal</keyword>
<comment type="subcellular location">
    <subcellularLocation>
        <location evidence="1">Cell membrane</location>
        <topology evidence="1">Multi-pass membrane protein</topology>
    </subcellularLocation>
</comment>
<proteinExistence type="predicted"/>
<accession>A0A4Z1CHI1</accession>
<feature type="transmembrane region" description="Helical" evidence="6">
    <location>
        <begin position="572"/>
        <end position="591"/>
    </location>
</feature>
<evidence type="ECO:0000313" key="9">
    <source>
        <dbReference type="EMBL" id="TGN66175.1"/>
    </source>
</evidence>
<dbReference type="EMBL" id="SRRO01000001">
    <property type="protein sequence ID" value="TGN66175.1"/>
    <property type="molecule type" value="Genomic_DNA"/>
</dbReference>
<dbReference type="InterPro" id="IPR042094">
    <property type="entry name" value="T2SS_GspF_sf"/>
</dbReference>
<organism evidence="9 10">
    <name type="scientific">Nocardioides eburneiflavus</name>
    <dbReference type="NCBI Taxonomy" id="2518372"/>
    <lineage>
        <taxon>Bacteria</taxon>
        <taxon>Bacillati</taxon>
        <taxon>Actinomycetota</taxon>
        <taxon>Actinomycetes</taxon>
        <taxon>Propionibacteriales</taxon>
        <taxon>Nocardioidaceae</taxon>
        <taxon>Nocardioides</taxon>
    </lineage>
</organism>
<dbReference type="InterPro" id="IPR002035">
    <property type="entry name" value="VWF_A"/>
</dbReference>
<dbReference type="Gene3D" id="1.20.81.30">
    <property type="entry name" value="Type II secretion system (T2SS), domain F"/>
    <property type="match status" value="1"/>
</dbReference>
<feature type="transmembrane region" description="Helical" evidence="6">
    <location>
        <begin position="394"/>
        <end position="413"/>
    </location>
</feature>
<feature type="signal peptide" evidence="7">
    <location>
        <begin position="1"/>
        <end position="28"/>
    </location>
</feature>
<gene>
    <name evidence="9" type="ORF">EXE59_21130</name>
</gene>
<keyword evidence="10" id="KW-1185">Reference proteome</keyword>
<dbReference type="PROSITE" id="PS50234">
    <property type="entry name" value="VWFA"/>
    <property type="match status" value="1"/>
</dbReference>
<comment type="caution">
    <text evidence="9">The sequence shown here is derived from an EMBL/GenBank/DDBJ whole genome shotgun (WGS) entry which is preliminary data.</text>
</comment>
<dbReference type="InterPro" id="IPR036465">
    <property type="entry name" value="vWFA_dom_sf"/>
</dbReference>
<dbReference type="Proteomes" id="UP000297496">
    <property type="component" value="Unassembled WGS sequence"/>
</dbReference>
<keyword evidence="5 6" id="KW-0472">Membrane</keyword>
<evidence type="ECO:0000256" key="7">
    <source>
        <dbReference type="SAM" id="SignalP"/>
    </source>
</evidence>
<evidence type="ECO:0000256" key="1">
    <source>
        <dbReference type="ARBA" id="ARBA00004651"/>
    </source>
</evidence>
<reference evidence="9 10" key="1">
    <citation type="submission" date="2019-04" db="EMBL/GenBank/DDBJ databases">
        <title>Three New Species of Nocardioides, Nocardioides euryhalodurans sp. nov., Nocardioides seonyuensis sp. nov. and Nocardioides eburneoflavus sp. nov. Isolated from Soil.</title>
        <authorList>
            <person name="Roh S.G."/>
            <person name="Lee C."/>
            <person name="Kim M.-K."/>
            <person name="Kim S.B."/>
        </authorList>
    </citation>
    <scope>NUCLEOTIDE SEQUENCE [LARGE SCALE GENOMIC DNA]</scope>
    <source>
        <strain evidence="9 10">MMS17-SY213</strain>
    </source>
</reference>
<name>A0A4Z1CHI1_9ACTN</name>
<evidence type="ECO:0000256" key="4">
    <source>
        <dbReference type="ARBA" id="ARBA00022989"/>
    </source>
</evidence>
<dbReference type="PANTHER" id="PTHR35007">
    <property type="entry name" value="INTEGRAL MEMBRANE PROTEIN-RELATED"/>
    <property type="match status" value="1"/>
</dbReference>
<feature type="domain" description="VWFA" evidence="8">
    <location>
        <begin position="88"/>
        <end position="262"/>
    </location>
</feature>